<feature type="region of interest" description="Disordered" evidence="1">
    <location>
        <begin position="34"/>
        <end position="79"/>
    </location>
</feature>
<proteinExistence type="predicted"/>
<evidence type="ECO:0000313" key="2">
    <source>
        <dbReference type="EMBL" id="OTP79533.1"/>
    </source>
</evidence>
<evidence type="ECO:0000313" key="3">
    <source>
        <dbReference type="Proteomes" id="UP000195221"/>
    </source>
</evidence>
<organism evidence="2 3">
    <name type="scientific">Caballeronia sordidicola</name>
    <name type="common">Burkholderia sordidicola</name>
    <dbReference type="NCBI Taxonomy" id="196367"/>
    <lineage>
        <taxon>Bacteria</taxon>
        <taxon>Pseudomonadati</taxon>
        <taxon>Pseudomonadota</taxon>
        <taxon>Betaproteobacteria</taxon>
        <taxon>Burkholderiales</taxon>
        <taxon>Burkholderiaceae</taxon>
        <taxon>Caballeronia</taxon>
    </lineage>
</organism>
<evidence type="ECO:0000256" key="1">
    <source>
        <dbReference type="SAM" id="MobiDB-lite"/>
    </source>
</evidence>
<dbReference type="AlphaFoldDB" id="A0A242N7F2"/>
<protein>
    <submittedName>
        <fullName evidence="2">2-hydroxy-3-oxopropionate reductase</fullName>
    </submittedName>
</protein>
<gene>
    <name evidence="2" type="ORF">PAMC26577_01300</name>
</gene>
<feature type="compositionally biased region" description="Basic residues" evidence="1">
    <location>
        <begin position="35"/>
        <end position="44"/>
    </location>
</feature>
<dbReference type="EMBL" id="NBTZ01000009">
    <property type="protein sequence ID" value="OTP79533.1"/>
    <property type="molecule type" value="Genomic_DNA"/>
</dbReference>
<accession>A0A242N7F2</accession>
<sequence>MQSLRYPRLRAEQIAGRAGRDPRCRLGQPVPAVRHLSHAAHGRRTCGDDQTQPATDRARSTRRQPRPQRTGHGRNQLSVPVLAAGFGRLSRLDRLRIQTACDDRSRPWMAERACRLEERARGGLKPRPDNWRRHT</sequence>
<name>A0A242N7F2_CABSO</name>
<comment type="caution">
    <text evidence="2">The sequence shown here is derived from an EMBL/GenBank/DDBJ whole genome shotgun (WGS) entry which is preliminary data.</text>
</comment>
<dbReference type="Proteomes" id="UP000195221">
    <property type="component" value="Unassembled WGS sequence"/>
</dbReference>
<reference evidence="2 3" key="1">
    <citation type="submission" date="2017-03" db="EMBL/GenBank/DDBJ databases">
        <title>Genome analysis of strain PAMC 26577.</title>
        <authorList>
            <person name="Oh H.-M."/>
            <person name="Yang J.-A."/>
        </authorList>
    </citation>
    <scope>NUCLEOTIDE SEQUENCE [LARGE SCALE GENOMIC DNA]</scope>
    <source>
        <strain evidence="2 3">PAMC 26577</strain>
    </source>
</reference>
<feature type="compositionally biased region" description="Basic residues" evidence="1">
    <location>
        <begin position="60"/>
        <end position="72"/>
    </location>
</feature>